<name>A0A2K8PE25_STRLA</name>
<dbReference type="InterPro" id="IPR001647">
    <property type="entry name" value="HTH_TetR"/>
</dbReference>
<dbReference type="OrthoDB" id="8479950at2"/>
<gene>
    <name evidence="2" type="ORF">SLAV_15575</name>
</gene>
<dbReference type="EMBL" id="CP024985">
    <property type="protein sequence ID" value="ATZ24969.1"/>
    <property type="molecule type" value="Genomic_DNA"/>
</dbReference>
<dbReference type="InterPro" id="IPR009057">
    <property type="entry name" value="Homeodomain-like_sf"/>
</dbReference>
<accession>A0A2K8PE25</accession>
<dbReference type="InterPro" id="IPR050109">
    <property type="entry name" value="HTH-type_TetR-like_transc_reg"/>
</dbReference>
<sequence>MTTRRRLSPEDRRAQLRAVGAALFAAKPYEDVLMEEVAERAGVSRALLYRYFPGKRELFAAVYREASDRLLSATALDPDVPASTWLRAGLDTHIDYFAANRNTVLAANRTLAGDPVVQAIIDDELAGLRAHLLAVTAPAEEQYPMVSAVVTSWLVFVRALCVDWLLDGSYSRTALADICVGALTGALATVPGLRPLPAAAEH</sequence>
<dbReference type="PROSITE" id="PS50977">
    <property type="entry name" value="HTH_TETR_2"/>
    <property type="match status" value="1"/>
</dbReference>
<dbReference type="SUPFAM" id="SSF46689">
    <property type="entry name" value="Homeodomain-like"/>
    <property type="match status" value="1"/>
</dbReference>
<evidence type="ECO:0000313" key="3">
    <source>
        <dbReference type="Proteomes" id="UP000231791"/>
    </source>
</evidence>
<organism evidence="2 3">
    <name type="scientific">Streptomyces lavendulae subsp. lavendulae</name>
    <dbReference type="NCBI Taxonomy" id="58340"/>
    <lineage>
        <taxon>Bacteria</taxon>
        <taxon>Bacillati</taxon>
        <taxon>Actinomycetota</taxon>
        <taxon>Actinomycetes</taxon>
        <taxon>Kitasatosporales</taxon>
        <taxon>Streptomycetaceae</taxon>
        <taxon>Streptomyces</taxon>
    </lineage>
</organism>
<evidence type="ECO:0000256" key="1">
    <source>
        <dbReference type="ARBA" id="ARBA00023125"/>
    </source>
</evidence>
<dbReference type="Pfam" id="PF00440">
    <property type="entry name" value="TetR_N"/>
    <property type="match status" value="1"/>
</dbReference>
<dbReference type="GO" id="GO:0000976">
    <property type="term" value="F:transcription cis-regulatory region binding"/>
    <property type="evidence" value="ECO:0007669"/>
    <property type="project" value="TreeGrafter"/>
</dbReference>
<dbReference type="AlphaFoldDB" id="A0A2K8PE25"/>
<dbReference type="GO" id="GO:0003700">
    <property type="term" value="F:DNA-binding transcription factor activity"/>
    <property type="evidence" value="ECO:0007669"/>
    <property type="project" value="TreeGrafter"/>
</dbReference>
<protein>
    <submittedName>
        <fullName evidence="2">Division inhibitor protein</fullName>
    </submittedName>
</protein>
<dbReference type="RefSeq" id="WP_030230776.1">
    <property type="nucleotide sequence ID" value="NZ_CP024985.1"/>
</dbReference>
<evidence type="ECO:0000313" key="2">
    <source>
        <dbReference type="EMBL" id="ATZ24969.1"/>
    </source>
</evidence>
<dbReference type="KEGG" id="slx:SLAV_15575"/>
<dbReference type="Gene3D" id="1.10.357.10">
    <property type="entry name" value="Tetracycline Repressor, domain 2"/>
    <property type="match status" value="1"/>
</dbReference>
<reference evidence="2 3" key="1">
    <citation type="submission" date="2017-11" db="EMBL/GenBank/DDBJ databases">
        <title>Complete genome sequence of Streptomyces lavendulae subsp. lavendulae CCM 3239 (formerly 'Streptomyces aureofaciens CCM 3239'), the producer of the angucycline-type antibiotic auricin.</title>
        <authorList>
            <person name="Busche T."/>
            <person name="Novakova R."/>
            <person name="Al'Dilaimi A."/>
            <person name="Homerova D."/>
            <person name="Feckova L."/>
            <person name="Rezuchova B."/>
            <person name="Mingyar E."/>
            <person name="Csolleiova D."/>
            <person name="Bekeova C."/>
            <person name="Winkler A."/>
            <person name="Sevcikova B."/>
            <person name="Kalinowski J."/>
            <person name="Kormanec J."/>
            <person name="Ruckert C."/>
        </authorList>
    </citation>
    <scope>NUCLEOTIDE SEQUENCE [LARGE SCALE GENOMIC DNA]</scope>
    <source>
        <strain evidence="2 3">CCM 3239</strain>
    </source>
</reference>
<proteinExistence type="predicted"/>
<keyword evidence="1" id="KW-0238">DNA-binding</keyword>
<dbReference type="PANTHER" id="PTHR30055">
    <property type="entry name" value="HTH-TYPE TRANSCRIPTIONAL REGULATOR RUTR"/>
    <property type="match status" value="1"/>
</dbReference>
<dbReference type="GeneID" id="49384163"/>
<keyword evidence="3" id="KW-1185">Reference proteome</keyword>
<dbReference type="Proteomes" id="UP000231791">
    <property type="component" value="Chromosome"/>
</dbReference>
<dbReference type="PANTHER" id="PTHR30055:SF174">
    <property type="entry name" value="TRANSCRIPTIONAL REGULATORY PROTEIN (PROBABLY TETR-FAMILY)-RELATED"/>
    <property type="match status" value="1"/>
</dbReference>